<dbReference type="Proteomes" id="UP000199504">
    <property type="component" value="Unassembled WGS sequence"/>
</dbReference>
<dbReference type="OrthoDB" id="3541237at2"/>
<evidence type="ECO:0000256" key="1">
    <source>
        <dbReference type="SAM" id="SignalP"/>
    </source>
</evidence>
<dbReference type="RefSeq" id="WP_091605410.1">
    <property type="nucleotide sequence ID" value="NZ_FMCX01000002.1"/>
</dbReference>
<gene>
    <name evidence="2" type="ORF">GA0070564_102260</name>
</gene>
<name>A0A1C4WGT3_9ACTN</name>
<keyword evidence="3" id="KW-1185">Reference proteome</keyword>
<dbReference type="AlphaFoldDB" id="A0A1C4WGT3"/>
<accession>A0A1C4WGT3</accession>
<evidence type="ECO:0000313" key="2">
    <source>
        <dbReference type="EMBL" id="SCE95412.1"/>
    </source>
</evidence>
<organism evidence="2 3">
    <name type="scientific">Micromonospora mirobrigensis</name>
    <dbReference type="NCBI Taxonomy" id="262898"/>
    <lineage>
        <taxon>Bacteria</taxon>
        <taxon>Bacillati</taxon>
        <taxon>Actinomycetota</taxon>
        <taxon>Actinomycetes</taxon>
        <taxon>Micromonosporales</taxon>
        <taxon>Micromonosporaceae</taxon>
        <taxon>Micromonospora</taxon>
    </lineage>
</organism>
<evidence type="ECO:0000313" key="3">
    <source>
        <dbReference type="Proteomes" id="UP000199504"/>
    </source>
</evidence>
<reference evidence="3" key="1">
    <citation type="submission" date="2016-06" db="EMBL/GenBank/DDBJ databases">
        <authorList>
            <person name="Varghese N."/>
            <person name="Submissions Spin"/>
        </authorList>
    </citation>
    <scope>NUCLEOTIDE SEQUENCE [LARGE SCALE GENOMIC DNA]</scope>
    <source>
        <strain evidence="3">DSM 44830</strain>
    </source>
</reference>
<keyword evidence="1" id="KW-0732">Signal</keyword>
<dbReference type="EMBL" id="FMCX01000002">
    <property type="protein sequence ID" value="SCE95412.1"/>
    <property type="molecule type" value="Genomic_DNA"/>
</dbReference>
<feature type="signal peptide" evidence="1">
    <location>
        <begin position="1"/>
        <end position="37"/>
    </location>
</feature>
<feature type="chain" id="PRO_5008706866" description="Peptidase inhibitor family I36" evidence="1">
    <location>
        <begin position="38"/>
        <end position="182"/>
    </location>
</feature>
<protein>
    <recommendedName>
        <fullName evidence="4">Peptidase inhibitor family I36</fullName>
    </recommendedName>
</protein>
<evidence type="ECO:0008006" key="4">
    <source>
        <dbReference type="Google" id="ProtNLM"/>
    </source>
</evidence>
<proteinExistence type="predicted"/>
<sequence length="182" mass="19432">MHAESSRGTPRRAGFRRSARLLALLGGVTMAGTLAVAAPAAARPAESHATTSHAVAAAAAAPRQQVTSGGAQAGAVLAAVSPTISPATTVRYTSSPQTVSCASGYFCASVWDPTRGTWKVFDLYYCNRYTLSYWQGTGYYYNNQYGGVRVYFYNQSGGTLKSFTTVGRGSYNWDPVWSIRNC</sequence>